<comment type="caution">
    <text evidence="1">The sequence shown here is derived from an EMBL/GenBank/DDBJ whole genome shotgun (WGS) entry which is preliminary data.</text>
</comment>
<accession>A0ACC0B6R4</accession>
<evidence type="ECO:0000313" key="1">
    <source>
        <dbReference type="EMBL" id="KAI5668331.1"/>
    </source>
</evidence>
<protein>
    <submittedName>
        <fullName evidence="1">Uncharacterized protein</fullName>
    </submittedName>
</protein>
<dbReference type="Proteomes" id="UP001060085">
    <property type="component" value="Linkage Group LG04"/>
</dbReference>
<name>A0ACC0B6R4_CATRO</name>
<reference evidence="2" key="1">
    <citation type="journal article" date="2023" name="Nat. Plants">
        <title>Single-cell RNA sequencing provides a high-resolution roadmap for understanding the multicellular compartmentation of specialized metabolism.</title>
        <authorList>
            <person name="Sun S."/>
            <person name="Shen X."/>
            <person name="Li Y."/>
            <person name="Li Y."/>
            <person name="Wang S."/>
            <person name="Li R."/>
            <person name="Zhang H."/>
            <person name="Shen G."/>
            <person name="Guo B."/>
            <person name="Wei J."/>
            <person name="Xu J."/>
            <person name="St-Pierre B."/>
            <person name="Chen S."/>
            <person name="Sun C."/>
        </authorList>
    </citation>
    <scope>NUCLEOTIDE SEQUENCE [LARGE SCALE GENOMIC DNA]</scope>
</reference>
<keyword evidence="2" id="KW-1185">Reference proteome</keyword>
<dbReference type="EMBL" id="CM044704">
    <property type="protein sequence ID" value="KAI5668331.1"/>
    <property type="molecule type" value="Genomic_DNA"/>
</dbReference>
<organism evidence="1 2">
    <name type="scientific">Catharanthus roseus</name>
    <name type="common">Madagascar periwinkle</name>
    <name type="synonym">Vinca rosea</name>
    <dbReference type="NCBI Taxonomy" id="4058"/>
    <lineage>
        <taxon>Eukaryota</taxon>
        <taxon>Viridiplantae</taxon>
        <taxon>Streptophyta</taxon>
        <taxon>Embryophyta</taxon>
        <taxon>Tracheophyta</taxon>
        <taxon>Spermatophyta</taxon>
        <taxon>Magnoliopsida</taxon>
        <taxon>eudicotyledons</taxon>
        <taxon>Gunneridae</taxon>
        <taxon>Pentapetalae</taxon>
        <taxon>asterids</taxon>
        <taxon>lamiids</taxon>
        <taxon>Gentianales</taxon>
        <taxon>Apocynaceae</taxon>
        <taxon>Rauvolfioideae</taxon>
        <taxon>Vinceae</taxon>
        <taxon>Catharanthinae</taxon>
        <taxon>Catharanthus</taxon>
    </lineage>
</organism>
<gene>
    <name evidence="1" type="ORF">M9H77_18184</name>
</gene>
<sequence>MAHPSHRWIYQEGTLVGGPSRTTSLSSYSRREIVPERESISVIDLSNSESVERPVASGIGLGASIEEDPSEPKSDVEMRVEAASQQIAELRKEISWMDALFYTARQARRQETARATMLEMELDQMWESHAAQEREIMELIHERDWLRRFFAQFVTTTRDSIDRAHVELESRPGCFGSRSSNHADEAVSESSQNRQSELLREATPPPEQVTHTVIENSIIKMTELLETSMATRRNERVLATGVDDVSERFLKFQPPEFYGELNDIYDTLKYKDAVRATFAAFRLHGMAKDWWLRASEARALKNQPWTWNDFQEAFRKEYILRWWTLAPLPLMGFAAAVEAATRTEMANQAVIQRKATIGSAATPYKCPGEGPWKSRDSKRSRGEQMIENEDGRILTPGGVHKVCTYCGRGGRVAEICYRKLRLCFKFIKPGHTKDQCPEMQQVPPETSR</sequence>
<proteinExistence type="predicted"/>
<evidence type="ECO:0000313" key="2">
    <source>
        <dbReference type="Proteomes" id="UP001060085"/>
    </source>
</evidence>